<keyword evidence="1" id="KW-0812">Transmembrane</keyword>
<keyword evidence="1" id="KW-0472">Membrane</keyword>
<reference evidence="2 3" key="1">
    <citation type="submission" date="2021-01" db="EMBL/GenBank/DDBJ databases">
        <title>WGS of actinomycetes isolated from Thailand.</title>
        <authorList>
            <person name="Thawai C."/>
        </authorList>
    </citation>
    <scope>NUCLEOTIDE SEQUENCE [LARGE SCALE GENOMIC DNA]</scope>
    <source>
        <strain evidence="2 3">CA1R205</strain>
    </source>
</reference>
<proteinExistence type="predicted"/>
<dbReference type="Proteomes" id="UP000634229">
    <property type="component" value="Unassembled WGS sequence"/>
</dbReference>
<accession>A0ABS1NLY5</accession>
<evidence type="ECO:0000313" key="2">
    <source>
        <dbReference type="EMBL" id="MBL1100912.1"/>
    </source>
</evidence>
<evidence type="ECO:0008006" key="4">
    <source>
        <dbReference type="Google" id="ProtNLM"/>
    </source>
</evidence>
<name>A0ABS1NLY5_9ACTN</name>
<keyword evidence="3" id="KW-1185">Reference proteome</keyword>
<keyword evidence="1" id="KW-1133">Transmembrane helix</keyword>
<gene>
    <name evidence="2" type="ORF">JK363_30440</name>
</gene>
<feature type="transmembrane region" description="Helical" evidence="1">
    <location>
        <begin position="6"/>
        <end position="23"/>
    </location>
</feature>
<protein>
    <recommendedName>
        <fullName evidence="4">Ribosomal protein L7/L12 C-terminal domain-containing protein</fullName>
    </recommendedName>
</protein>
<dbReference type="Gene3D" id="3.30.1390.10">
    <property type="match status" value="1"/>
</dbReference>
<dbReference type="EMBL" id="JAERRF010000023">
    <property type="protein sequence ID" value="MBL1100912.1"/>
    <property type="molecule type" value="Genomic_DNA"/>
</dbReference>
<dbReference type="InterPro" id="IPR014719">
    <property type="entry name" value="Ribosomal_bL12_C/ClpS-like"/>
</dbReference>
<organism evidence="2 3">
    <name type="scientific">Streptomyces coffeae</name>
    <dbReference type="NCBI Taxonomy" id="621382"/>
    <lineage>
        <taxon>Bacteria</taxon>
        <taxon>Bacillati</taxon>
        <taxon>Actinomycetota</taxon>
        <taxon>Actinomycetes</taxon>
        <taxon>Kitasatosporales</taxon>
        <taxon>Streptomycetaceae</taxon>
        <taxon>Streptomyces</taxon>
    </lineage>
</organism>
<evidence type="ECO:0000313" key="3">
    <source>
        <dbReference type="Proteomes" id="UP000634229"/>
    </source>
</evidence>
<dbReference type="RefSeq" id="WP_201879931.1">
    <property type="nucleotide sequence ID" value="NZ_JAERRF010000023.1"/>
</dbReference>
<evidence type="ECO:0000256" key="1">
    <source>
        <dbReference type="SAM" id="Phobius"/>
    </source>
</evidence>
<comment type="caution">
    <text evidence="2">The sequence shown here is derived from an EMBL/GenBank/DDBJ whole genome shotgun (WGS) entry which is preliminary data.</text>
</comment>
<sequence>MEIAVYVMLFGVALLYPAFESRIRRLDRRAARIERKVDLVMDHLGITMDQPGMDEVTRLVREDKKIEAIKVYRQLTDADLLEAKEAVERMAR</sequence>